<dbReference type="Pfam" id="PF02016">
    <property type="entry name" value="Peptidase_S66"/>
    <property type="match status" value="1"/>
</dbReference>
<keyword evidence="5" id="KW-0720">Serine protease</keyword>
<sequence>MYKSPVFLQKGQTVGLIAPAGKVPVNDIEKAIAVIESWEVKVKKGKYLYEQNFQFAGTDEQRLADFQQMLDDPGIAAILCARGGYGTTRIIDRIDLTKYLHAPKWIAGYSDITALHCHLHARNIQSIHAIMPLTFAKDDTAESVESLRKVLFGESIVYESASHEFNRPGKATGPIVGGNLALLASICGTASDIDTAGKILFIEDISEYFYNIDRMMIQLKRTGKLDKLSGLIIGHFTDSKDNETPFGKNAYEIVLDAVKEYSYPLCFGFPIGHEPRNFAIPCGRVAVLEVNQNRPSMLCFDEGAKRI</sequence>
<name>A0ABT8RCY0_9BACT</name>
<feature type="domain" description="LD-carboxypeptidase C-terminal" evidence="7">
    <location>
        <begin position="172"/>
        <end position="286"/>
    </location>
</feature>
<comment type="caution">
    <text evidence="8">The sequence shown here is derived from an EMBL/GenBank/DDBJ whole genome shotgun (WGS) entry which is preliminary data.</text>
</comment>
<dbReference type="InterPro" id="IPR029062">
    <property type="entry name" value="Class_I_gatase-like"/>
</dbReference>
<dbReference type="InterPro" id="IPR027478">
    <property type="entry name" value="LdcA_N"/>
</dbReference>
<evidence type="ECO:0000313" key="9">
    <source>
        <dbReference type="Proteomes" id="UP001168528"/>
    </source>
</evidence>
<evidence type="ECO:0000256" key="5">
    <source>
        <dbReference type="ARBA" id="ARBA00022825"/>
    </source>
</evidence>
<accession>A0ABT8RCY0</accession>
<feature type="domain" description="LD-carboxypeptidase N-terminal" evidence="6">
    <location>
        <begin position="14"/>
        <end position="129"/>
    </location>
</feature>
<dbReference type="PIRSF" id="PIRSF028757">
    <property type="entry name" value="LD-carboxypeptidase"/>
    <property type="match status" value="1"/>
</dbReference>
<dbReference type="PANTHER" id="PTHR30237">
    <property type="entry name" value="MURAMOYLTETRAPEPTIDE CARBOXYPEPTIDASE"/>
    <property type="match status" value="1"/>
</dbReference>
<dbReference type="Pfam" id="PF17676">
    <property type="entry name" value="Peptidase_S66C"/>
    <property type="match status" value="1"/>
</dbReference>
<dbReference type="Proteomes" id="UP001168528">
    <property type="component" value="Unassembled WGS sequence"/>
</dbReference>
<comment type="similarity">
    <text evidence="1">Belongs to the peptidase S66 family.</text>
</comment>
<evidence type="ECO:0000259" key="6">
    <source>
        <dbReference type="Pfam" id="PF02016"/>
    </source>
</evidence>
<protein>
    <submittedName>
        <fullName evidence="8">LD-carboxypeptidase</fullName>
    </submittedName>
</protein>
<dbReference type="InterPro" id="IPR040449">
    <property type="entry name" value="Peptidase_S66_N"/>
</dbReference>
<keyword evidence="2" id="KW-0121">Carboxypeptidase</keyword>
<dbReference type="EMBL" id="JAUKPO010000024">
    <property type="protein sequence ID" value="MDO1449962.1"/>
    <property type="molecule type" value="Genomic_DNA"/>
</dbReference>
<dbReference type="Gene3D" id="3.40.50.10740">
    <property type="entry name" value="Class I glutamine amidotransferase-like"/>
    <property type="match status" value="1"/>
</dbReference>
<evidence type="ECO:0000256" key="3">
    <source>
        <dbReference type="ARBA" id="ARBA00022670"/>
    </source>
</evidence>
<reference evidence="8" key="1">
    <citation type="submission" date="2023-07" db="EMBL/GenBank/DDBJ databases">
        <title>The genome sequence of Rhodocytophaga aerolata KACC 12507.</title>
        <authorList>
            <person name="Zhang X."/>
        </authorList>
    </citation>
    <scope>NUCLEOTIDE SEQUENCE</scope>
    <source>
        <strain evidence="8">KACC 12507</strain>
    </source>
</reference>
<dbReference type="InterPro" id="IPR027461">
    <property type="entry name" value="Carboxypeptidase_A_C_sf"/>
</dbReference>
<evidence type="ECO:0000256" key="1">
    <source>
        <dbReference type="ARBA" id="ARBA00010233"/>
    </source>
</evidence>
<evidence type="ECO:0000256" key="2">
    <source>
        <dbReference type="ARBA" id="ARBA00022645"/>
    </source>
</evidence>
<gene>
    <name evidence="8" type="ORF">Q0590_27025</name>
</gene>
<dbReference type="SUPFAM" id="SSF141986">
    <property type="entry name" value="LD-carboxypeptidase A C-terminal domain-like"/>
    <property type="match status" value="1"/>
</dbReference>
<dbReference type="Gene3D" id="3.50.30.60">
    <property type="entry name" value="LD-carboxypeptidase A C-terminal domain-like"/>
    <property type="match status" value="1"/>
</dbReference>
<keyword evidence="9" id="KW-1185">Reference proteome</keyword>
<keyword evidence="4" id="KW-0378">Hydrolase</keyword>
<dbReference type="PANTHER" id="PTHR30237:SF2">
    <property type="entry name" value="MUREIN TETRAPEPTIDE CARBOXYPEPTIDASE"/>
    <property type="match status" value="1"/>
</dbReference>
<evidence type="ECO:0000259" key="7">
    <source>
        <dbReference type="Pfam" id="PF17676"/>
    </source>
</evidence>
<organism evidence="8 9">
    <name type="scientific">Rhodocytophaga aerolata</name>
    <dbReference type="NCBI Taxonomy" id="455078"/>
    <lineage>
        <taxon>Bacteria</taxon>
        <taxon>Pseudomonadati</taxon>
        <taxon>Bacteroidota</taxon>
        <taxon>Cytophagia</taxon>
        <taxon>Cytophagales</taxon>
        <taxon>Rhodocytophagaceae</taxon>
        <taxon>Rhodocytophaga</taxon>
    </lineage>
</organism>
<dbReference type="InterPro" id="IPR003507">
    <property type="entry name" value="S66_fam"/>
</dbReference>
<evidence type="ECO:0000256" key="4">
    <source>
        <dbReference type="ARBA" id="ARBA00022801"/>
    </source>
</evidence>
<dbReference type="RefSeq" id="WP_302040765.1">
    <property type="nucleotide sequence ID" value="NZ_JAUKPO010000024.1"/>
</dbReference>
<dbReference type="InterPro" id="IPR040921">
    <property type="entry name" value="Peptidase_S66C"/>
</dbReference>
<dbReference type="SUPFAM" id="SSF52317">
    <property type="entry name" value="Class I glutamine amidotransferase-like"/>
    <property type="match status" value="1"/>
</dbReference>
<dbReference type="CDD" id="cd07025">
    <property type="entry name" value="Peptidase_S66"/>
    <property type="match status" value="1"/>
</dbReference>
<keyword evidence="3" id="KW-0645">Protease</keyword>
<evidence type="ECO:0000313" key="8">
    <source>
        <dbReference type="EMBL" id="MDO1449962.1"/>
    </source>
</evidence>
<proteinExistence type="inferred from homology"/>